<proteinExistence type="predicted"/>
<dbReference type="EMBL" id="JAYKXH010000003">
    <property type="protein sequence ID" value="KAK7172795.1"/>
    <property type="molecule type" value="Genomic_DNA"/>
</dbReference>
<reference evidence="4 5" key="1">
    <citation type="submission" date="2024-02" db="EMBL/GenBank/DDBJ databases">
        <title>Chromosome-level genome assembly of the Eurasian Minnow (Phoxinus phoxinus).</title>
        <authorList>
            <person name="Oriowo T.O."/>
            <person name="Martin S."/>
            <person name="Stange M."/>
            <person name="Chrysostomakis Y."/>
            <person name="Brown T."/>
            <person name="Winkler S."/>
            <person name="Kukowka S."/>
            <person name="Myers E.W."/>
            <person name="Bohne A."/>
        </authorList>
    </citation>
    <scope>NUCLEOTIDE SEQUENCE [LARGE SCALE GENOMIC DNA]</scope>
    <source>
        <strain evidence="4">ZFMK-TIS-60720</strain>
        <tissue evidence="4">Whole Organism</tissue>
    </source>
</reference>
<evidence type="ECO:0000256" key="1">
    <source>
        <dbReference type="ARBA" id="ARBA00004496"/>
    </source>
</evidence>
<name>A0AAN9DG07_9TELE</name>
<dbReference type="InterPro" id="IPR015496">
    <property type="entry name" value="Ubiquilin"/>
</dbReference>
<dbReference type="PANTHER" id="PTHR10677">
    <property type="entry name" value="UBIQUILIN"/>
    <property type="match status" value="1"/>
</dbReference>
<dbReference type="Pfam" id="PF00240">
    <property type="entry name" value="ubiquitin"/>
    <property type="match status" value="2"/>
</dbReference>
<dbReference type="InterPro" id="IPR000626">
    <property type="entry name" value="Ubiquitin-like_dom"/>
</dbReference>
<organism evidence="4 5">
    <name type="scientific">Phoxinus phoxinus</name>
    <name type="common">Eurasian minnow</name>
    <dbReference type="NCBI Taxonomy" id="58324"/>
    <lineage>
        <taxon>Eukaryota</taxon>
        <taxon>Metazoa</taxon>
        <taxon>Chordata</taxon>
        <taxon>Craniata</taxon>
        <taxon>Vertebrata</taxon>
        <taxon>Euteleostomi</taxon>
        <taxon>Actinopterygii</taxon>
        <taxon>Neopterygii</taxon>
        <taxon>Teleostei</taxon>
        <taxon>Ostariophysi</taxon>
        <taxon>Cypriniformes</taxon>
        <taxon>Leuciscidae</taxon>
        <taxon>Phoxininae</taxon>
        <taxon>Phoxinus</taxon>
    </lineage>
</organism>
<dbReference type="PRINTS" id="PR00348">
    <property type="entry name" value="UBIQUITIN"/>
</dbReference>
<dbReference type="Proteomes" id="UP001364617">
    <property type="component" value="Unassembled WGS sequence"/>
</dbReference>
<dbReference type="SMART" id="SM00213">
    <property type="entry name" value="UBQ"/>
    <property type="match status" value="2"/>
</dbReference>
<feature type="domain" description="Ubiquitin-like" evidence="3">
    <location>
        <begin position="40"/>
        <end position="115"/>
    </location>
</feature>
<evidence type="ECO:0000256" key="2">
    <source>
        <dbReference type="ARBA" id="ARBA00022490"/>
    </source>
</evidence>
<dbReference type="PROSITE" id="PS50053">
    <property type="entry name" value="UBIQUITIN_2"/>
    <property type="match status" value="2"/>
</dbReference>
<gene>
    <name evidence="4" type="ORF">R3I93_002807</name>
</gene>
<dbReference type="SUPFAM" id="SSF54236">
    <property type="entry name" value="Ubiquitin-like"/>
    <property type="match status" value="2"/>
</dbReference>
<protein>
    <recommendedName>
        <fullName evidence="3">Ubiquitin-like domain-containing protein</fullName>
    </recommendedName>
</protein>
<dbReference type="InterPro" id="IPR029071">
    <property type="entry name" value="Ubiquitin-like_domsf"/>
</dbReference>
<comment type="subcellular location">
    <subcellularLocation>
        <location evidence="1">Cytoplasm</location>
    </subcellularLocation>
</comment>
<dbReference type="GO" id="GO:0006511">
    <property type="term" value="P:ubiquitin-dependent protein catabolic process"/>
    <property type="evidence" value="ECO:0007669"/>
    <property type="project" value="TreeGrafter"/>
</dbReference>
<dbReference type="AlphaFoldDB" id="A0AAN9DG07"/>
<evidence type="ECO:0000313" key="5">
    <source>
        <dbReference type="Proteomes" id="UP001364617"/>
    </source>
</evidence>
<dbReference type="InterPro" id="IPR019956">
    <property type="entry name" value="Ubiquitin_dom"/>
</dbReference>
<keyword evidence="5" id="KW-1185">Reference proteome</keyword>
<dbReference type="FunFam" id="3.10.20.90:FF:000222">
    <property type="entry name" value="Polyubiquitin 5"/>
    <property type="match status" value="1"/>
</dbReference>
<dbReference type="Gene3D" id="3.10.20.90">
    <property type="entry name" value="Phosphatidylinositol 3-kinase Catalytic Subunit, Chain A, domain 1"/>
    <property type="match status" value="2"/>
</dbReference>
<dbReference type="GO" id="GO:0031593">
    <property type="term" value="F:polyubiquitin modification-dependent protein binding"/>
    <property type="evidence" value="ECO:0007669"/>
    <property type="project" value="TreeGrafter"/>
</dbReference>
<accession>A0AAN9DG07</accession>
<keyword evidence="2" id="KW-0963">Cytoplasm</keyword>
<sequence>MALLCDQIAYALFECDLQDLLKKSIQQKPYSSLAEPSSIMELTIKLLNGDLKRLAVNGNTTVGELKQLISQHFNEPPHRQKLSTENGHRISLEDDSKTLSSYGLHSGSVVMLLITNPPFQVFVRNEKGQTKTYDVDVNETVDQLQTKISRKESVPKDQQRLIYNGSQLEAGLKLQDYGITSGSTIHMTLRLRGG</sequence>
<evidence type="ECO:0000259" key="3">
    <source>
        <dbReference type="PROSITE" id="PS50053"/>
    </source>
</evidence>
<comment type="caution">
    <text evidence="4">The sequence shown here is derived from an EMBL/GenBank/DDBJ whole genome shotgun (WGS) entry which is preliminary data.</text>
</comment>
<feature type="domain" description="Ubiquitin-like" evidence="3">
    <location>
        <begin position="119"/>
        <end position="194"/>
    </location>
</feature>
<dbReference type="CDD" id="cd17039">
    <property type="entry name" value="Ubl_ubiquitin_like"/>
    <property type="match status" value="1"/>
</dbReference>
<dbReference type="PANTHER" id="PTHR10677:SF16">
    <property type="entry name" value="UBIQUILIN-1"/>
    <property type="match status" value="1"/>
</dbReference>
<evidence type="ECO:0000313" key="4">
    <source>
        <dbReference type="EMBL" id="KAK7172795.1"/>
    </source>
</evidence>
<dbReference type="GO" id="GO:0005829">
    <property type="term" value="C:cytosol"/>
    <property type="evidence" value="ECO:0007669"/>
    <property type="project" value="TreeGrafter"/>
</dbReference>